<dbReference type="InterPro" id="IPR014001">
    <property type="entry name" value="Helicase_ATP-bd"/>
</dbReference>
<dbReference type="Pfam" id="PF00271">
    <property type="entry name" value="Helicase_C"/>
    <property type="match status" value="1"/>
</dbReference>
<dbReference type="InterPro" id="IPR027417">
    <property type="entry name" value="P-loop_NTPase"/>
</dbReference>
<comment type="caution">
    <text evidence="11">The sequence shown here is derived from an EMBL/GenBank/DDBJ whole genome shotgun (WGS) entry which is preliminary data.</text>
</comment>
<name>A0A1G2A650_9BACT</name>
<dbReference type="PROSITE" id="PS51195">
    <property type="entry name" value="Q_MOTIF"/>
    <property type="match status" value="1"/>
</dbReference>
<dbReference type="CDD" id="cd18787">
    <property type="entry name" value="SF2_C_DEAD"/>
    <property type="match status" value="1"/>
</dbReference>
<feature type="domain" description="DEAD-box RNA helicase Q" evidence="10">
    <location>
        <begin position="52"/>
        <end position="80"/>
    </location>
</feature>
<dbReference type="SMART" id="SM00487">
    <property type="entry name" value="DEXDc"/>
    <property type="match status" value="1"/>
</dbReference>
<evidence type="ECO:0000256" key="1">
    <source>
        <dbReference type="ARBA" id="ARBA00012552"/>
    </source>
</evidence>
<dbReference type="InterPro" id="IPR001650">
    <property type="entry name" value="Helicase_C-like"/>
</dbReference>
<evidence type="ECO:0000256" key="5">
    <source>
        <dbReference type="ARBA" id="ARBA00022840"/>
    </source>
</evidence>
<dbReference type="AlphaFoldDB" id="A0A1G2A650"/>
<gene>
    <name evidence="11" type="ORF">A3H61_00790</name>
</gene>
<evidence type="ECO:0000256" key="3">
    <source>
        <dbReference type="ARBA" id="ARBA00022801"/>
    </source>
</evidence>
<dbReference type="GO" id="GO:0003676">
    <property type="term" value="F:nucleic acid binding"/>
    <property type="evidence" value="ECO:0007669"/>
    <property type="project" value="InterPro"/>
</dbReference>
<dbReference type="Proteomes" id="UP000178315">
    <property type="component" value="Unassembled WGS sequence"/>
</dbReference>
<dbReference type="InterPro" id="IPR044742">
    <property type="entry name" value="DEAD/DEAH_RhlB"/>
</dbReference>
<dbReference type="PROSITE" id="PS51194">
    <property type="entry name" value="HELICASE_CTER"/>
    <property type="match status" value="1"/>
</dbReference>
<keyword evidence="3" id="KW-0378">Hydrolase</keyword>
<dbReference type="Gene3D" id="3.40.50.300">
    <property type="entry name" value="P-loop containing nucleotide triphosphate hydrolases"/>
    <property type="match status" value="2"/>
</dbReference>
<reference evidence="11 12" key="1">
    <citation type="journal article" date="2016" name="Nat. Commun.">
        <title>Thousands of microbial genomes shed light on interconnected biogeochemical processes in an aquifer system.</title>
        <authorList>
            <person name="Anantharaman K."/>
            <person name="Brown C.T."/>
            <person name="Hug L.A."/>
            <person name="Sharon I."/>
            <person name="Castelle C.J."/>
            <person name="Probst A.J."/>
            <person name="Thomas B.C."/>
            <person name="Singh A."/>
            <person name="Wilkins M.J."/>
            <person name="Karaoz U."/>
            <person name="Brodie E.L."/>
            <person name="Williams K.H."/>
            <person name="Hubbard S.S."/>
            <person name="Banfield J.F."/>
        </authorList>
    </citation>
    <scope>NUCLEOTIDE SEQUENCE [LARGE SCALE GENOMIC DNA]</scope>
</reference>
<sequence length="394" mass="44434">MNYSSFSRSPRGAQRGGARGGRGGRFKPALDIAQFIEKSARGIDVKQVIIKHAFGDFNFSPELKRNLERRNYIQPTPIQDQAIPHILEGRDLVGLASTGTGKTGAFLLPLIEKIHKDRSQKVLIIAPTRELAEQINSEFRMFAYGMNIFSALCIGGMPTYKQLNALKMNPHVIIGTPGRLGDIADRKAIVFSSFNNVVVDEIDRMLDMGFIKPIGDILKSLNPKRQSLFFSATIPAPIRKLAQQFLNNFIMVEIQSGVTVHNINQKVIRTDNRIMKFDKLKEILTLREAEKVLIFNETKRGVDVLTRDLKDSGFRALCIHGDKHQRERQRFLTQFRENKVQILVATDVASRGLDIKDVTHVINYTVPETYDDYIHRIGRTGRSGSKGTAVTFIE</sequence>
<evidence type="ECO:0000313" key="12">
    <source>
        <dbReference type="Proteomes" id="UP000178315"/>
    </source>
</evidence>
<dbReference type="EMBL" id="MHJU01000038">
    <property type="protein sequence ID" value="OGY72314.1"/>
    <property type="molecule type" value="Genomic_DNA"/>
</dbReference>
<keyword evidence="5" id="KW-0067">ATP-binding</keyword>
<evidence type="ECO:0000256" key="4">
    <source>
        <dbReference type="ARBA" id="ARBA00022806"/>
    </source>
</evidence>
<dbReference type="GO" id="GO:0003724">
    <property type="term" value="F:RNA helicase activity"/>
    <property type="evidence" value="ECO:0007669"/>
    <property type="project" value="UniProtKB-EC"/>
</dbReference>
<dbReference type="EC" id="3.6.4.13" evidence="1"/>
<evidence type="ECO:0000259" key="9">
    <source>
        <dbReference type="PROSITE" id="PS51194"/>
    </source>
</evidence>
<feature type="short sequence motif" description="Q motif" evidence="6">
    <location>
        <begin position="52"/>
        <end position="80"/>
    </location>
</feature>
<keyword evidence="4" id="KW-0347">Helicase</keyword>
<dbReference type="GO" id="GO:0005524">
    <property type="term" value="F:ATP binding"/>
    <property type="evidence" value="ECO:0007669"/>
    <property type="project" value="UniProtKB-KW"/>
</dbReference>
<evidence type="ECO:0000313" key="11">
    <source>
        <dbReference type="EMBL" id="OGY72314.1"/>
    </source>
</evidence>
<accession>A0A1G2A650</accession>
<protein>
    <recommendedName>
        <fullName evidence="1">RNA helicase</fullName>
        <ecNumber evidence="1">3.6.4.13</ecNumber>
    </recommendedName>
</protein>
<proteinExistence type="predicted"/>
<organism evidence="11 12">
    <name type="scientific">Candidatus Jacksonbacteria bacterium RIFCSPLOWO2_02_FULL_44_20</name>
    <dbReference type="NCBI Taxonomy" id="1798460"/>
    <lineage>
        <taxon>Bacteria</taxon>
        <taxon>Candidatus Jacksoniibacteriota</taxon>
    </lineage>
</organism>
<evidence type="ECO:0000256" key="6">
    <source>
        <dbReference type="PROSITE-ProRule" id="PRU00552"/>
    </source>
</evidence>
<dbReference type="InterPro" id="IPR011545">
    <property type="entry name" value="DEAD/DEAH_box_helicase_dom"/>
</dbReference>
<feature type="domain" description="Helicase ATP-binding" evidence="8">
    <location>
        <begin position="83"/>
        <end position="252"/>
    </location>
</feature>
<dbReference type="InterPro" id="IPR014014">
    <property type="entry name" value="RNA_helicase_DEAD_Q_motif"/>
</dbReference>
<evidence type="ECO:0000256" key="7">
    <source>
        <dbReference type="SAM" id="MobiDB-lite"/>
    </source>
</evidence>
<feature type="domain" description="Helicase C-terminal" evidence="9">
    <location>
        <begin position="279"/>
        <end position="394"/>
    </location>
</feature>
<dbReference type="SMART" id="SM00490">
    <property type="entry name" value="HELICc"/>
    <property type="match status" value="1"/>
</dbReference>
<evidence type="ECO:0000259" key="10">
    <source>
        <dbReference type="PROSITE" id="PS51195"/>
    </source>
</evidence>
<dbReference type="GO" id="GO:0016787">
    <property type="term" value="F:hydrolase activity"/>
    <property type="evidence" value="ECO:0007669"/>
    <property type="project" value="UniProtKB-KW"/>
</dbReference>
<keyword evidence="2" id="KW-0547">Nucleotide-binding</keyword>
<dbReference type="SUPFAM" id="SSF52540">
    <property type="entry name" value="P-loop containing nucleoside triphosphate hydrolases"/>
    <property type="match status" value="2"/>
</dbReference>
<dbReference type="Pfam" id="PF00270">
    <property type="entry name" value="DEAD"/>
    <property type="match status" value="1"/>
</dbReference>
<evidence type="ECO:0000259" key="8">
    <source>
        <dbReference type="PROSITE" id="PS51192"/>
    </source>
</evidence>
<dbReference type="PANTHER" id="PTHR47958">
    <property type="entry name" value="ATP-DEPENDENT RNA HELICASE DBP3"/>
    <property type="match status" value="1"/>
</dbReference>
<evidence type="ECO:0000256" key="2">
    <source>
        <dbReference type="ARBA" id="ARBA00022741"/>
    </source>
</evidence>
<feature type="region of interest" description="Disordered" evidence="7">
    <location>
        <begin position="1"/>
        <end position="25"/>
    </location>
</feature>
<dbReference type="CDD" id="cd00268">
    <property type="entry name" value="DEADc"/>
    <property type="match status" value="1"/>
</dbReference>
<dbReference type="PROSITE" id="PS51192">
    <property type="entry name" value="HELICASE_ATP_BIND_1"/>
    <property type="match status" value="1"/>
</dbReference>
<feature type="compositionally biased region" description="Gly residues" evidence="7">
    <location>
        <begin position="14"/>
        <end position="23"/>
    </location>
</feature>